<proteinExistence type="inferred from homology"/>
<feature type="transmembrane region" description="Helical" evidence="7">
    <location>
        <begin position="682"/>
        <end position="703"/>
    </location>
</feature>
<keyword evidence="4 7" id="KW-0812">Transmembrane</keyword>
<sequence>MNSGTGGIGSESTPSPSAHPVLGRIARAVVRHPVVVIVLWLVAIGACAPFALKLSEVQSRQGSSKIVPGSVGDAVAQRLVQAFPHHSERETLIVLSAPDVTAASSRRLMGMLDASLQPLVHDGSVMSTTSPYTLHRDALLAAMRHVLAPAGTPPPSTEEAMGRLAQARATGQVPAALVPLLQRAARTDQAEWPKLAGTLAEETDWADFPVPVDAASLISDDHRASLVTVAYSRHGPDPDLTALRRTVAADIARLGPASPVHAAVTGELALIKDTYDKAEADNAKMEYAAYIIIIIVLLLFFRAVVPAVLTLTMIGLAMTISQAWLYAVGSQVELTQFTTTIMTFVMLGAGVDYSMLLSSRYRQERLAGRDPKEAVVNATIHAGESIALAGSTVILAFAATLLSPVDWIPPLGYGGLAGIPVMLLAALTITPALLVLLGDKFFLLGVRPLTDMESKGWLTNLLRRLAVLPRRAPVAVVAVFVLATIPIIVLLGSHRLTSDPVALSPDTDARRGYNLIAEHWQPGLLQPTTVVGDIGDNGHRGDTLTLAGWQRLDSLSDAIARTPGVVSVSSLSRPTGTKLSWEDTSALPQNVRQDFLAPDGALRLSIVLAGDPLSEQARSTIRTLTTLVADSTIDNAQVGGATVIDQEYDAALTSSFWKMIAFVCAGVIVLLTFALRSILVPIRLILTIALSNIWALGATLAVFAGWLDEPVINDLPIFLVILMMGLGMDYEIFLITRIREITRQGSSDADAVTTAIVDTGRVITAAGLVMAGTLGTMMLSSTLMLREYGFGLSVAVLLDATLIRLVLAPATLLIAGKYNWWLPSLRRRAAAPDGPA</sequence>
<feature type="transmembrane region" description="Helical" evidence="7">
    <location>
        <begin position="374"/>
        <end position="399"/>
    </location>
</feature>
<keyword evidence="6 7" id="KW-0472">Membrane</keyword>
<evidence type="ECO:0000256" key="4">
    <source>
        <dbReference type="ARBA" id="ARBA00022692"/>
    </source>
</evidence>
<organism evidence="9 10">
    <name type="scientific">Frankia casuarinae (strain DSM 45818 / CECT 9043 / HFP020203 / CcI3)</name>
    <dbReference type="NCBI Taxonomy" id="106370"/>
    <lineage>
        <taxon>Bacteria</taxon>
        <taxon>Bacillati</taxon>
        <taxon>Actinomycetota</taxon>
        <taxon>Actinomycetes</taxon>
        <taxon>Frankiales</taxon>
        <taxon>Frankiaceae</taxon>
        <taxon>Frankia</taxon>
    </lineage>
</organism>
<dbReference type="KEGG" id="fra:Francci3_3234"/>
<evidence type="ECO:0000259" key="8">
    <source>
        <dbReference type="PROSITE" id="PS50156"/>
    </source>
</evidence>
<dbReference type="GO" id="GO:0005886">
    <property type="term" value="C:plasma membrane"/>
    <property type="evidence" value="ECO:0007669"/>
    <property type="project" value="UniProtKB-SubCell"/>
</dbReference>
<feature type="transmembrane region" description="Helical" evidence="7">
    <location>
        <begin position="411"/>
        <end position="437"/>
    </location>
</feature>
<dbReference type="STRING" id="106370.Francci3_3234"/>
<feature type="transmembrane region" description="Helical" evidence="7">
    <location>
        <begin position="762"/>
        <end position="784"/>
    </location>
</feature>
<dbReference type="PANTHER" id="PTHR33406">
    <property type="entry name" value="MEMBRANE PROTEIN MJ1562-RELATED"/>
    <property type="match status" value="1"/>
</dbReference>
<feature type="transmembrane region" description="Helical" evidence="7">
    <location>
        <begin position="790"/>
        <end position="818"/>
    </location>
</feature>
<feature type="transmembrane region" description="Helical" evidence="7">
    <location>
        <begin position="287"/>
        <end position="314"/>
    </location>
</feature>
<dbReference type="eggNOG" id="COG2409">
    <property type="taxonomic scope" value="Bacteria"/>
</dbReference>
<name>Q2J801_FRACC</name>
<dbReference type="HOGENOM" id="CLU_339740_0_0_11"/>
<gene>
    <name evidence="9" type="ordered locus">Francci3_3234</name>
</gene>
<dbReference type="SUPFAM" id="SSF82866">
    <property type="entry name" value="Multidrug efflux transporter AcrB transmembrane domain"/>
    <property type="match status" value="2"/>
</dbReference>
<comment type="subcellular location">
    <subcellularLocation>
        <location evidence="1">Cell membrane</location>
        <topology evidence="1">Multi-pass membrane protein</topology>
    </subcellularLocation>
</comment>
<feature type="domain" description="SSD" evidence="8">
    <location>
        <begin position="290"/>
        <end position="436"/>
    </location>
</feature>
<dbReference type="InterPro" id="IPR004869">
    <property type="entry name" value="MMPL_dom"/>
</dbReference>
<feature type="transmembrane region" description="Helical" evidence="7">
    <location>
        <begin position="472"/>
        <end position="492"/>
    </location>
</feature>
<dbReference type="InterPro" id="IPR050545">
    <property type="entry name" value="Mycobact_MmpL"/>
</dbReference>
<accession>Q2J801</accession>
<evidence type="ECO:0000313" key="9">
    <source>
        <dbReference type="EMBL" id="ABD12591.1"/>
    </source>
</evidence>
<dbReference type="PROSITE" id="PS50156">
    <property type="entry name" value="SSD"/>
    <property type="match status" value="1"/>
</dbReference>
<protein>
    <submittedName>
        <fullName evidence="9">MMPL</fullName>
    </submittedName>
</protein>
<dbReference type="PhylomeDB" id="Q2J801"/>
<dbReference type="Proteomes" id="UP000001937">
    <property type="component" value="Chromosome"/>
</dbReference>
<feature type="transmembrane region" description="Helical" evidence="7">
    <location>
        <begin position="715"/>
        <end position="735"/>
    </location>
</feature>
<feature type="transmembrane region" description="Helical" evidence="7">
    <location>
        <begin position="34"/>
        <end position="52"/>
    </location>
</feature>
<keyword evidence="3" id="KW-1003">Cell membrane</keyword>
<evidence type="ECO:0000256" key="5">
    <source>
        <dbReference type="ARBA" id="ARBA00022989"/>
    </source>
</evidence>
<evidence type="ECO:0000256" key="3">
    <source>
        <dbReference type="ARBA" id="ARBA00022475"/>
    </source>
</evidence>
<dbReference type="AlphaFoldDB" id="Q2J801"/>
<dbReference type="PANTHER" id="PTHR33406:SF6">
    <property type="entry name" value="MEMBRANE PROTEIN YDGH-RELATED"/>
    <property type="match status" value="1"/>
</dbReference>
<feature type="transmembrane region" description="Helical" evidence="7">
    <location>
        <begin position="656"/>
        <end position="675"/>
    </location>
</feature>
<comment type="similarity">
    <text evidence="2">Belongs to the resistance-nodulation-cell division (RND) (TC 2.A.6) family. MmpL subfamily.</text>
</comment>
<evidence type="ECO:0000256" key="7">
    <source>
        <dbReference type="SAM" id="Phobius"/>
    </source>
</evidence>
<reference evidence="9 10" key="1">
    <citation type="journal article" date="2007" name="Genome Res.">
        <title>Genome characteristics of facultatively symbiotic Frankia sp. strains reflect host range and host plant biogeography.</title>
        <authorList>
            <person name="Normand P."/>
            <person name="Lapierre P."/>
            <person name="Tisa L.S."/>
            <person name="Gogarten J.P."/>
            <person name="Alloisio N."/>
            <person name="Bagnarol E."/>
            <person name="Bassi C.A."/>
            <person name="Berry A.M."/>
            <person name="Bickhart D.M."/>
            <person name="Choisne N."/>
            <person name="Couloux A."/>
            <person name="Cournoyer B."/>
            <person name="Cruveiller S."/>
            <person name="Daubin V."/>
            <person name="Demange N."/>
            <person name="Francino M.P."/>
            <person name="Goltsman E."/>
            <person name="Huang Y."/>
            <person name="Kopp O.R."/>
            <person name="Labarre L."/>
            <person name="Lapidus A."/>
            <person name="Lavire C."/>
            <person name="Marechal J."/>
            <person name="Martinez M."/>
            <person name="Mastronunzio J.E."/>
            <person name="Mullin B.C."/>
            <person name="Niemann J."/>
            <person name="Pujic P."/>
            <person name="Rawnsley T."/>
            <person name="Rouy Z."/>
            <person name="Schenowitz C."/>
            <person name="Sellstedt A."/>
            <person name="Tavares F."/>
            <person name="Tomkins J.P."/>
            <person name="Vallenet D."/>
            <person name="Valverde C."/>
            <person name="Wall L.G."/>
            <person name="Wang Y."/>
            <person name="Medigue C."/>
            <person name="Benson D.R."/>
        </authorList>
    </citation>
    <scope>NUCLEOTIDE SEQUENCE [LARGE SCALE GENOMIC DNA]</scope>
    <source>
        <strain evidence="10">DSM 45818 / CECT 9043 / CcI3</strain>
    </source>
</reference>
<feature type="transmembrane region" description="Helical" evidence="7">
    <location>
        <begin position="334"/>
        <end position="353"/>
    </location>
</feature>
<evidence type="ECO:0000256" key="2">
    <source>
        <dbReference type="ARBA" id="ARBA00010157"/>
    </source>
</evidence>
<dbReference type="InterPro" id="IPR000731">
    <property type="entry name" value="SSD"/>
</dbReference>
<evidence type="ECO:0000313" key="10">
    <source>
        <dbReference type="Proteomes" id="UP000001937"/>
    </source>
</evidence>
<keyword evidence="5 7" id="KW-1133">Transmembrane helix</keyword>
<dbReference type="Pfam" id="PF03176">
    <property type="entry name" value="MMPL"/>
    <property type="match status" value="2"/>
</dbReference>
<dbReference type="Gene3D" id="1.20.1640.10">
    <property type="entry name" value="Multidrug efflux transporter AcrB transmembrane domain"/>
    <property type="match status" value="2"/>
</dbReference>
<evidence type="ECO:0000256" key="6">
    <source>
        <dbReference type="ARBA" id="ARBA00023136"/>
    </source>
</evidence>
<evidence type="ECO:0000256" key="1">
    <source>
        <dbReference type="ARBA" id="ARBA00004651"/>
    </source>
</evidence>
<dbReference type="EMBL" id="CP000249">
    <property type="protein sequence ID" value="ABD12591.1"/>
    <property type="molecule type" value="Genomic_DNA"/>
</dbReference>
<keyword evidence="10" id="KW-1185">Reference proteome</keyword>